<reference evidence="1 2" key="1">
    <citation type="submission" date="2020-04" db="EMBL/GenBank/DDBJ databases">
        <title>Perkinsus olseni comparative genomics.</title>
        <authorList>
            <person name="Bogema D.R."/>
        </authorList>
    </citation>
    <scope>NUCLEOTIDE SEQUENCE [LARGE SCALE GENOMIC DNA]</scope>
    <source>
        <strain evidence="1">ATCC PRA-179</strain>
    </source>
</reference>
<evidence type="ECO:0000313" key="1">
    <source>
        <dbReference type="EMBL" id="KAF4662380.1"/>
    </source>
</evidence>
<dbReference type="AlphaFoldDB" id="A0A7J6LTT0"/>
<name>A0A7J6LTT0_PEROL</name>
<comment type="caution">
    <text evidence="1">The sequence shown here is derived from an EMBL/GenBank/DDBJ whole genome shotgun (WGS) entry which is preliminary data.</text>
</comment>
<gene>
    <name evidence="1" type="ORF">FOZ61_002518</name>
</gene>
<organism evidence="1 2">
    <name type="scientific">Perkinsus olseni</name>
    <name type="common">Perkinsus atlanticus</name>
    <dbReference type="NCBI Taxonomy" id="32597"/>
    <lineage>
        <taxon>Eukaryota</taxon>
        <taxon>Sar</taxon>
        <taxon>Alveolata</taxon>
        <taxon>Perkinsozoa</taxon>
        <taxon>Perkinsea</taxon>
        <taxon>Perkinsida</taxon>
        <taxon>Perkinsidae</taxon>
        <taxon>Perkinsus</taxon>
    </lineage>
</organism>
<protein>
    <submittedName>
        <fullName evidence="1">Uncharacterized protein</fullName>
    </submittedName>
</protein>
<accession>A0A7J6LTT0</accession>
<proteinExistence type="predicted"/>
<sequence>MASPMRSNSSSWDLSVAARLLVKTQYVVLVRKLKNRSAVLLAISADHAAGNTNRTSTQICAPTVGACSG</sequence>
<dbReference type="EMBL" id="JABAHT010000170">
    <property type="protein sequence ID" value="KAF4662380.1"/>
    <property type="molecule type" value="Genomic_DNA"/>
</dbReference>
<evidence type="ECO:0000313" key="2">
    <source>
        <dbReference type="Proteomes" id="UP000570595"/>
    </source>
</evidence>
<dbReference type="Proteomes" id="UP000570595">
    <property type="component" value="Unassembled WGS sequence"/>
</dbReference>